<organism evidence="3 4">
    <name type="scientific">Vanrija albida</name>
    <dbReference type="NCBI Taxonomy" id="181172"/>
    <lineage>
        <taxon>Eukaryota</taxon>
        <taxon>Fungi</taxon>
        <taxon>Dikarya</taxon>
        <taxon>Basidiomycota</taxon>
        <taxon>Agaricomycotina</taxon>
        <taxon>Tremellomycetes</taxon>
        <taxon>Trichosporonales</taxon>
        <taxon>Trichosporonaceae</taxon>
        <taxon>Vanrija</taxon>
    </lineage>
</organism>
<evidence type="ECO:0000256" key="2">
    <source>
        <dbReference type="SAM" id="MobiDB-lite"/>
    </source>
</evidence>
<sequence>MSACNGDVGPDGAEGPRGRRGLPDAASTLGQPGQPGARGDAGQHGGAVTLEQIRALLQQELAPVKTSLESIGNSLNNLESEVTTLKQSLQTRNSNAARHAAGFDLVPMGTIQSPILRLSQLANLTQDDLRERIVDLGGTAPSGASVKLLKALLMVELGITPITITTTDL</sequence>
<evidence type="ECO:0000313" key="4">
    <source>
        <dbReference type="Proteomes" id="UP001565368"/>
    </source>
</evidence>
<name>A0ABR3QD80_9TREE</name>
<evidence type="ECO:0000256" key="1">
    <source>
        <dbReference type="SAM" id="Coils"/>
    </source>
</evidence>
<protein>
    <submittedName>
        <fullName evidence="3">Uncharacterized protein</fullName>
    </submittedName>
</protein>
<keyword evidence="1" id="KW-0175">Coiled coil</keyword>
<evidence type="ECO:0000313" key="3">
    <source>
        <dbReference type="EMBL" id="KAL1412472.1"/>
    </source>
</evidence>
<feature type="coiled-coil region" evidence="1">
    <location>
        <begin position="68"/>
        <end position="95"/>
    </location>
</feature>
<gene>
    <name evidence="3" type="ORF">Q8F55_000217</name>
</gene>
<feature type="region of interest" description="Disordered" evidence="2">
    <location>
        <begin position="1"/>
        <end position="44"/>
    </location>
</feature>
<dbReference type="GeneID" id="95981260"/>
<comment type="caution">
    <text evidence="3">The sequence shown here is derived from an EMBL/GenBank/DDBJ whole genome shotgun (WGS) entry which is preliminary data.</text>
</comment>
<accession>A0ABR3QD80</accession>
<reference evidence="3 4" key="1">
    <citation type="submission" date="2023-08" db="EMBL/GenBank/DDBJ databases">
        <title>Annotated Genome Sequence of Vanrija albida AlHP1.</title>
        <authorList>
            <person name="Herzog R."/>
        </authorList>
    </citation>
    <scope>NUCLEOTIDE SEQUENCE [LARGE SCALE GENOMIC DNA]</scope>
    <source>
        <strain evidence="3 4">AlHP1</strain>
    </source>
</reference>
<dbReference type="RefSeq" id="XP_069212416.1">
    <property type="nucleotide sequence ID" value="XM_069348872.1"/>
</dbReference>
<dbReference type="EMBL" id="JBBXJM010000001">
    <property type="protein sequence ID" value="KAL1412472.1"/>
    <property type="molecule type" value="Genomic_DNA"/>
</dbReference>
<keyword evidence="4" id="KW-1185">Reference proteome</keyword>
<proteinExistence type="predicted"/>
<dbReference type="Proteomes" id="UP001565368">
    <property type="component" value="Unassembled WGS sequence"/>
</dbReference>